<organism evidence="2 3">
    <name type="scientific">Clohesyomyces aquaticus</name>
    <dbReference type="NCBI Taxonomy" id="1231657"/>
    <lineage>
        <taxon>Eukaryota</taxon>
        <taxon>Fungi</taxon>
        <taxon>Dikarya</taxon>
        <taxon>Ascomycota</taxon>
        <taxon>Pezizomycotina</taxon>
        <taxon>Dothideomycetes</taxon>
        <taxon>Pleosporomycetidae</taxon>
        <taxon>Pleosporales</taxon>
        <taxon>Lindgomycetaceae</taxon>
        <taxon>Clohesyomyces</taxon>
    </lineage>
</organism>
<protein>
    <submittedName>
        <fullName evidence="2">Uncharacterized protein</fullName>
    </submittedName>
</protein>
<sequence length="111" mass="11814">MQSKRAPLSDKTEISLSTFDSTPLYVAANWGNDETPINVPAPTASAPEEIVKNAGCQKLKRSGAAGAIKIPTKSGENEDTGGEKTSRPSTPAQNGYGHEVPNTVARKKWDF</sequence>
<dbReference type="OrthoDB" id="3801412at2759"/>
<evidence type="ECO:0000313" key="3">
    <source>
        <dbReference type="Proteomes" id="UP000193144"/>
    </source>
</evidence>
<reference evidence="2 3" key="1">
    <citation type="submission" date="2016-07" db="EMBL/GenBank/DDBJ databases">
        <title>Pervasive Adenine N6-methylation of Active Genes in Fungi.</title>
        <authorList>
            <consortium name="DOE Joint Genome Institute"/>
            <person name="Mondo S.J."/>
            <person name="Dannebaum R.O."/>
            <person name="Kuo R.C."/>
            <person name="Labutti K."/>
            <person name="Haridas S."/>
            <person name="Kuo A."/>
            <person name="Salamov A."/>
            <person name="Ahrendt S.R."/>
            <person name="Lipzen A."/>
            <person name="Sullivan W."/>
            <person name="Andreopoulos W.B."/>
            <person name="Clum A."/>
            <person name="Lindquist E."/>
            <person name="Daum C."/>
            <person name="Ramamoorthy G.K."/>
            <person name="Gryganskyi A."/>
            <person name="Culley D."/>
            <person name="Magnuson J.K."/>
            <person name="James T.Y."/>
            <person name="O'Malley M.A."/>
            <person name="Stajich J.E."/>
            <person name="Spatafora J.W."/>
            <person name="Visel A."/>
            <person name="Grigoriev I.V."/>
        </authorList>
    </citation>
    <scope>NUCLEOTIDE SEQUENCE [LARGE SCALE GENOMIC DNA]</scope>
    <source>
        <strain evidence="2 3">CBS 115471</strain>
    </source>
</reference>
<dbReference type="AlphaFoldDB" id="A0A1Y1ZJE0"/>
<dbReference type="Proteomes" id="UP000193144">
    <property type="component" value="Unassembled WGS sequence"/>
</dbReference>
<evidence type="ECO:0000256" key="1">
    <source>
        <dbReference type="SAM" id="MobiDB-lite"/>
    </source>
</evidence>
<keyword evidence="3" id="KW-1185">Reference proteome</keyword>
<gene>
    <name evidence="2" type="ORF">BCR34DRAFT_588595</name>
</gene>
<evidence type="ECO:0000313" key="2">
    <source>
        <dbReference type="EMBL" id="ORY10380.1"/>
    </source>
</evidence>
<comment type="caution">
    <text evidence="2">The sequence shown here is derived from an EMBL/GenBank/DDBJ whole genome shotgun (WGS) entry which is preliminary data.</text>
</comment>
<proteinExistence type="predicted"/>
<feature type="region of interest" description="Disordered" evidence="1">
    <location>
        <begin position="62"/>
        <end position="111"/>
    </location>
</feature>
<name>A0A1Y1ZJE0_9PLEO</name>
<accession>A0A1Y1ZJE0</accession>
<dbReference type="EMBL" id="MCFA01000073">
    <property type="protein sequence ID" value="ORY10380.1"/>
    <property type="molecule type" value="Genomic_DNA"/>
</dbReference>